<name>A0A2A9CWZ7_9ACTN</name>
<feature type="region of interest" description="Disordered" evidence="1">
    <location>
        <begin position="19"/>
        <end position="81"/>
    </location>
</feature>
<evidence type="ECO:0000313" key="3">
    <source>
        <dbReference type="Proteomes" id="UP000226079"/>
    </source>
</evidence>
<proteinExistence type="predicted"/>
<dbReference type="Proteomes" id="UP000226079">
    <property type="component" value="Unassembled WGS sequence"/>
</dbReference>
<keyword evidence="3" id="KW-1185">Reference proteome</keyword>
<comment type="caution">
    <text evidence="2">The sequence shown here is derived from an EMBL/GenBank/DDBJ whole genome shotgun (WGS) entry which is preliminary data.</text>
</comment>
<gene>
    <name evidence="2" type="ORF">ATK74_2679</name>
</gene>
<feature type="compositionally biased region" description="Low complexity" evidence="1">
    <location>
        <begin position="28"/>
        <end position="60"/>
    </location>
</feature>
<sequence length="514" mass="53680">MLGIGLVGVLLAGCVAGPDRGLGPTPQPGTEQPGATPLSSATSSPTTTASSSSGSATVGPYDFRPLPEYTGPQPLPASDGKPMLWPLETDVSVTDYSGYRESYPRYGFLDVTGKLVIPQRYESYQYCSDDSGRPVLLIANRGGDARGEVFDLSGKRLAKLPTERGDCAGPSYVITTNDGLDEASTQADVQNGLLELATGKWLIRPIKGRQLTSLRPGLINVTEPKGEYFLNLNSGRKVRHPGWVTWGSSLAAGESRLPARTKRDGGKVGLLDLDGHWMVAPTSEDVRDDGGGVTVLQRGDEDYVLIDKSGRQLPGTWSQVDEVLGSEFGFDYGPVLGYLVTGGTGQALFTADGREVIAPGLGGITCESDAGGACTFSPDVGDDQLVNLPEGTASPLPSGFSRAISAGFLGSARPNDEDSDDRILALTTGITIETIPGSVCAGAGPAFVHCGSETGPGVVIDAHGPTALASVSPLIDPAAGETRYYQATTAKFAGIVDASGAWLYRQSSYLRLED</sequence>
<accession>A0A2A9CWZ7</accession>
<evidence type="ECO:0008006" key="4">
    <source>
        <dbReference type="Google" id="ProtNLM"/>
    </source>
</evidence>
<reference evidence="2 3" key="1">
    <citation type="submission" date="2017-10" db="EMBL/GenBank/DDBJ databases">
        <title>Sequencing the genomes of 1000 actinobacteria strains.</title>
        <authorList>
            <person name="Klenk H.-P."/>
        </authorList>
    </citation>
    <scope>NUCLEOTIDE SEQUENCE [LARGE SCALE GENOMIC DNA]</scope>
    <source>
        <strain evidence="2 3">DSM 15597</strain>
    </source>
</reference>
<organism evidence="2 3">
    <name type="scientific">Propionicimonas paludicola</name>
    <dbReference type="NCBI Taxonomy" id="185243"/>
    <lineage>
        <taxon>Bacteria</taxon>
        <taxon>Bacillati</taxon>
        <taxon>Actinomycetota</taxon>
        <taxon>Actinomycetes</taxon>
        <taxon>Propionibacteriales</taxon>
        <taxon>Nocardioidaceae</taxon>
        <taxon>Propionicimonas</taxon>
    </lineage>
</organism>
<protein>
    <recommendedName>
        <fullName evidence="4">WG repeat protein</fullName>
    </recommendedName>
</protein>
<dbReference type="AlphaFoldDB" id="A0A2A9CWZ7"/>
<dbReference type="EMBL" id="PDJC01000001">
    <property type="protein sequence ID" value="PFG18099.1"/>
    <property type="molecule type" value="Genomic_DNA"/>
</dbReference>
<evidence type="ECO:0000313" key="2">
    <source>
        <dbReference type="EMBL" id="PFG18099.1"/>
    </source>
</evidence>
<evidence type="ECO:0000256" key="1">
    <source>
        <dbReference type="SAM" id="MobiDB-lite"/>
    </source>
</evidence>